<sequence length="731" mass="76925">MVRFRIGHRDGSGRLPASPGACATLAIELDGVDVSGGRLEDRLGPIVATLCEAVARLWRDAEGSSAISIADGAYELVIARQGECATLTLAALLRPARVLFRDLEVDLDALADAASRAGSELLPHEDGDEALRLRRGIERLARVRRRPPSSPSSGDHAAEDDHGPILRSHDRAGRGGDETPSFGFDLRDDDGRILRYARGDDLHALLAAGHLYVHDSDGGELCSVKGAPFLLLRDLSDSGLRLLEAARGGATRFPLVLGRDAPTLGFDLRGAALTLEGRTLRCRPTDVARSIFSAALDLGGVLLARNARLADHPHLHALVNDARDRLELCEQLSGAQISEPVVLRPASERAPDGGPPLAPGALRRVSLRPAWQRELPPIERWILRGSRTWIRHARGLARLRLEDGGLELELPLGEGAEVAIGQRPGPFFVAERGAIACHGPHGRLLWRRTAPVAGRLRGAFLPKGSDLAVLRLGDASLCCVSLENGDERLHVEPPTSGRATWAASGGLVALAASNGLVYGIDAASARQAWRVPASQAWSQLAIAHGLVIGAVELRGHTFLEARRAHDGEMAFRVELPFTRFGSLEAMPGGVLVTGIGPTGGELVKVSTKGAIEWRARPILGGTAPLVTRAGGSIFARGAEGACRIERGKVRWNVPCGPGAAPSVARGIVALPGESLALLGADTGRSVIAEGAIAHLPAADHVVATRSGTLVVGDAEGSCAGLRLAGALAVVR</sequence>
<feature type="region of interest" description="Disordered" evidence="1">
    <location>
        <begin position="142"/>
        <end position="183"/>
    </location>
</feature>
<name>A0A0K1PBW0_9BACT</name>
<dbReference type="Proteomes" id="UP000055590">
    <property type="component" value="Chromosome"/>
</dbReference>
<dbReference type="RefSeq" id="WP_050725283.1">
    <property type="nucleotide sequence ID" value="NZ_CP012332.1"/>
</dbReference>
<dbReference type="KEGG" id="vin:AKJ08_1278"/>
<reference evidence="3 4" key="1">
    <citation type="submission" date="2015-08" db="EMBL/GenBank/DDBJ databases">
        <authorList>
            <person name="Babu N.S."/>
            <person name="Beckwith C.J."/>
            <person name="Beseler K.G."/>
            <person name="Brison A."/>
            <person name="Carone J.V."/>
            <person name="Caskin T.P."/>
            <person name="Diamond M."/>
            <person name="Durham M.E."/>
            <person name="Foxe J.M."/>
            <person name="Go M."/>
            <person name="Henderson B.A."/>
            <person name="Jones I.B."/>
            <person name="McGettigan J.A."/>
            <person name="Micheletti S.J."/>
            <person name="Nasrallah M.E."/>
            <person name="Ortiz D."/>
            <person name="Piller C.R."/>
            <person name="Privatt S.R."/>
            <person name="Schneider S.L."/>
            <person name="Sharp S."/>
            <person name="Smith T.C."/>
            <person name="Stanton J.D."/>
            <person name="Ullery H.E."/>
            <person name="Wilson R.J."/>
            <person name="Serrano M.G."/>
            <person name="Buck G."/>
            <person name="Lee V."/>
            <person name="Wang Y."/>
            <person name="Carvalho R."/>
            <person name="Voegtly L."/>
            <person name="Shi R."/>
            <person name="Duckworth R."/>
            <person name="Johnson A."/>
            <person name="Loviza R."/>
            <person name="Walstead R."/>
            <person name="Shah Z."/>
            <person name="Kiflezghi M."/>
            <person name="Wade K."/>
            <person name="Ball S.L."/>
            <person name="Bradley K.W."/>
            <person name="Asai D.J."/>
            <person name="Bowman C.A."/>
            <person name="Russell D.A."/>
            <person name="Pope W.H."/>
            <person name="Jacobs-Sera D."/>
            <person name="Hendrix R.W."/>
            <person name="Hatfull G.F."/>
        </authorList>
    </citation>
    <scope>NUCLEOTIDE SEQUENCE [LARGE SCALE GENOMIC DNA]</scope>
    <source>
        <strain evidence="3 4">DSM 27710</strain>
    </source>
</reference>
<evidence type="ECO:0000256" key="1">
    <source>
        <dbReference type="SAM" id="MobiDB-lite"/>
    </source>
</evidence>
<dbReference type="InterPro" id="IPR011047">
    <property type="entry name" value="Quinoprotein_ADH-like_sf"/>
</dbReference>
<dbReference type="STRING" id="1391653.AKJ08_1278"/>
<evidence type="ECO:0000259" key="2">
    <source>
        <dbReference type="Pfam" id="PF13360"/>
    </source>
</evidence>
<dbReference type="Gene3D" id="2.130.10.10">
    <property type="entry name" value="YVTN repeat-like/Quinoprotein amine dehydrogenase"/>
    <property type="match status" value="1"/>
</dbReference>
<feature type="domain" description="Pyrrolo-quinoline quinone repeat" evidence="2">
    <location>
        <begin position="433"/>
        <end position="535"/>
    </location>
</feature>
<evidence type="ECO:0000313" key="3">
    <source>
        <dbReference type="EMBL" id="AKU90891.1"/>
    </source>
</evidence>
<keyword evidence="3" id="KW-0418">Kinase</keyword>
<dbReference type="EMBL" id="CP012332">
    <property type="protein sequence ID" value="AKU90891.1"/>
    <property type="molecule type" value="Genomic_DNA"/>
</dbReference>
<accession>A0A0K1PBW0</accession>
<proteinExistence type="predicted"/>
<dbReference type="Pfam" id="PF13360">
    <property type="entry name" value="PQQ_2"/>
    <property type="match status" value="1"/>
</dbReference>
<keyword evidence="3" id="KW-0808">Transferase</keyword>
<keyword evidence="4" id="KW-1185">Reference proteome</keyword>
<evidence type="ECO:0000313" key="4">
    <source>
        <dbReference type="Proteomes" id="UP000055590"/>
    </source>
</evidence>
<feature type="compositionally biased region" description="Basic and acidic residues" evidence="1">
    <location>
        <begin position="156"/>
        <end position="177"/>
    </location>
</feature>
<gene>
    <name evidence="3" type="ORF">AKJ08_1278</name>
</gene>
<keyword evidence="3" id="KW-0723">Serine/threonine-protein kinase</keyword>
<protein>
    <submittedName>
        <fullName evidence="3">Serine/threonine protein kinase related protein</fullName>
    </submittedName>
</protein>
<dbReference type="SUPFAM" id="SSF50998">
    <property type="entry name" value="Quinoprotein alcohol dehydrogenase-like"/>
    <property type="match status" value="1"/>
</dbReference>
<dbReference type="InterPro" id="IPR015943">
    <property type="entry name" value="WD40/YVTN_repeat-like_dom_sf"/>
</dbReference>
<dbReference type="GO" id="GO:0004674">
    <property type="term" value="F:protein serine/threonine kinase activity"/>
    <property type="evidence" value="ECO:0007669"/>
    <property type="project" value="UniProtKB-KW"/>
</dbReference>
<dbReference type="InterPro" id="IPR002372">
    <property type="entry name" value="PQQ_rpt_dom"/>
</dbReference>
<organism evidence="3 4">
    <name type="scientific">Vulgatibacter incomptus</name>
    <dbReference type="NCBI Taxonomy" id="1391653"/>
    <lineage>
        <taxon>Bacteria</taxon>
        <taxon>Pseudomonadati</taxon>
        <taxon>Myxococcota</taxon>
        <taxon>Myxococcia</taxon>
        <taxon>Myxococcales</taxon>
        <taxon>Cystobacterineae</taxon>
        <taxon>Vulgatibacteraceae</taxon>
        <taxon>Vulgatibacter</taxon>
    </lineage>
</organism>
<dbReference type="AlphaFoldDB" id="A0A0K1PBW0"/>